<gene>
    <name evidence="1" type="ORF">DCAF_LOCUS24948</name>
</gene>
<sequence>MEEEEEEEENLEEALFYSNRNESDIAIKCEKAGRSEREEKFLLLKLYHLHYKRRFGILKEAAGARFLQIFH</sequence>
<dbReference type="Proteomes" id="UP001314170">
    <property type="component" value="Unassembled WGS sequence"/>
</dbReference>
<name>A0AAV1SPG7_9ROSI</name>
<evidence type="ECO:0008006" key="3">
    <source>
        <dbReference type="Google" id="ProtNLM"/>
    </source>
</evidence>
<keyword evidence="2" id="KW-1185">Reference proteome</keyword>
<dbReference type="AlphaFoldDB" id="A0AAV1SPG7"/>
<proteinExistence type="predicted"/>
<reference evidence="1 2" key="1">
    <citation type="submission" date="2024-01" db="EMBL/GenBank/DDBJ databases">
        <authorList>
            <person name="Waweru B."/>
        </authorList>
    </citation>
    <scope>NUCLEOTIDE SEQUENCE [LARGE SCALE GENOMIC DNA]</scope>
</reference>
<evidence type="ECO:0000313" key="1">
    <source>
        <dbReference type="EMBL" id="CAK7353868.1"/>
    </source>
</evidence>
<dbReference type="EMBL" id="CAWUPB010001194">
    <property type="protein sequence ID" value="CAK7353868.1"/>
    <property type="molecule type" value="Genomic_DNA"/>
</dbReference>
<accession>A0AAV1SPG7</accession>
<evidence type="ECO:0000313" key="2">
    <source>
        <dbReference type="Proteomes" id="UP001314170"/>
    </source>
</evidence>
<organism evidence="1 2">
    <name type="scientific">Dovyalis caffra</name>
    <dbReference type="NCBI Taxonomy" id="77055"/>
    <lineage>
        <taxon>Eukaryota</taxon>
        <taxon>Viridiplantae</taxon>
        <taxon>Streptophyta</taxon>
        <taxon>Embryophyta</taxon>
        <taxon>Tracheophyta</taxon>
        <taxon>Spermatophyta</taxon>
        <taxon>Magnoliopsida</taxon>
        <taxon>eudicotyledons</taxon>
        <taxon>Gunneridae</taxon>
        <taxon>Pentapetalae</taxon>
        <taxon>rosids</taxon>
        <taxon>fabids</taxon>
        <taxon>Malpighiales</taxon>
        <taxon>Salicaceae</taxon>
        <taxon>Flacourtieae</taxon>
        <taxon>Dovyalis</taxon>
    </lineage>
</organism>
<comment type="caution">
    <text evidence="1">The sequence shown here is derived from an EMBL/GenBank/DDBJ whole genome shotgun (WGS) entry which is preliminary data.</text>
</comment>
<protein>
    <recommendedName>
        <fullName evidence="3">Maturase K</fullName>
    </recommendedName>
</protein>